<feature type="compositionally biased region" description="Low complexity" evidence="1">
    <location>
        <begin position="292"/>
        <end position="310"/>
    </location>
</feature>
<keyword evidence="3" id="KW-1185">Reference proteome</keyword>
<reference evidence="3" key="1">
    <citation type="journal article" date="2019" name="Int. J. Syst. Evol. Microbiol.">
        <title>The Global Catalogue of Microorganisms (GCM) 10K type strain sequencing project: providing services to taxonomists for standard genome sequencing and annotation.</title>
        <authorList>
            <consortium name="The Broad Institute Genomics Platform"/>
            <consortium name="The Broad Institute Genome Sequencing Center for Infectious Disease"/>
            <person name="Wu L."/>
            <person name="Ma J."/>
        </authorList>
    </citation>
    <scope>NUCLEOTIDE SEQUENCE [LARGE SCALE GENOMIC DNA]</scope>
    <source>
        <strain evidence="3">CGMCC 4.7405</strain>
    </source>
</reference>
<feature type="region of interest" description="Disordered" evidence="1">
    <location>
        <begin position="368"/>
        <end position="392"/>
    </location>
</feature>
<evidence type="ECO:0000313" key="3">
    <source>
        <dbReference type="Proteomes" id="UP001595690"/>
    </source>
</evidence>
<feature type="compositionally biased region" description="Polar residues" evidence="1">
    <location>
        <begin position="196"/>
        <end position="208"/>
    </location>
</feature>
<organism evidence="2 3">
    <name type="scientific">Lentzea rhizosphaerae</name>
    <dbReference type="NCBI Taxonomy" id="2041025"/>
    <lineage>
        <taxon>Bacteria</taxon>
        <taxon>Bacillati</taxon>
        <taxon>Actinomycetota</taxon>
        <taxon>Actinomycetes</taxon>
        <taxon>Pseudonocardiales</taxon>
        <taxon>Pseudonocardiaceae</taxon>
        <taxon>Lentzea</taxon>
    </lineage>
</organism>
<name>A0ABV8BZW4_9PSEU</name>
<feature type="region of interest" description="Disordered" evidence="1">
    <location>
        <begin position="449"/>
        <end position="473"/>
    </location>
</feature>
<gene>
    <name evidence="2" type="ORF">ACFOWZ_27650</name>
</gene>
<dbReference type="RefSeq" id="WP_382376816.1">
    <property type="nucleotide sequence ID" value="NZ_JBHRZI010000023.1"/>
</dbReference>
<proteinExistence type="predicted"/>
<dbReference type="Proteomes" id="UP001595690">
    <property type="component" value="Unassembled WGS sequence"/>
</dbReference>
<comment type="caution">
    <text evidence="2">The sequence shown here is derived from an EMBL/GenBank/DDBJ whole genome shotgun (WGS) entry which is preliminary data.</text>
</comment>
<protein>
    <submittedName>
        <fullName evidence="2">Uncharacterized protein</fullName>
    </submittedName>
</protein>
<evidence type="ECO:0000313" key="2">
    <source>
        <dbReference type="EMBL" id="MFC3895271.1"/>
    </source>
</evidence>
<sequence>MATRNPDLAIAGEIRNMNFDQVRARVAAADPHTFYRKAAAFEQAAERLELFGDLLRRYRAELESVWHNGDPRQFEWVDRMLRHVDALTAGLREPSYPAALRHMGDAVAHSQQRLRGLENQGATVPDESTVLARDEHARQVLVDLSSSYVHFGQALTELPERSVTGAPIQLSAAQAEGAATHHLMASAGVGRGNGTGTTATKSSRSGISASPVDGGVPRSVAAEPFGRLSHFATSQPAPIKADQPVQFGGFATMALPAEGAVPLLASPAPAGDNARKGSSSKAEKPATLPVSPLAGATAAPPATVSAEPARAAGAAHPVTVAGQPVATAAQPVATAGQPVVPAVTSGAPAALQSTGVSPVITAAAAPAPAAAPSAPPNLASRPPLPGEFPAMSTSVGGSAAPLGDVHAGTSSTAAAASTGAVPPPAAVGAGSMAGAPVSRVDSTWLRADPGTWSASNAQGVAARPGHGTGGGGCALTGVIGHSENGKGEVR</sequence>
<feature type="region of interest" description="Disordered" evidence="1">
    <location>
        <begin position="186"/>
        <end position="215"/>
    </location>
</feature>
<feature type="compositionally biased region" description="Low complexity" evidence="1">
    <location>
        <begin position="368"/>
        <end position="381"/>
    </location>
</feature>
<feature type="region of interest" description="Disordered" evidence="1">
    <location>
        <begin position="266"/>
        <end position="310"/>
    </location>
</feature>
<dbReference type="EMBL" id="JBHRZI010000023">
    <property type="protein sequence ID" value="MFC3895271.1"/>
    <property type="molecule type" value="Genomic_DNA"/>
</dbReference>
<evidence type="ECO:0000256" key="1">
    <source>
        <dbReference type="SAM" id="MobiDB-lite"/>
    </source>
</evidence>
<accession>A0ABV8BZW4</accession>